<dbReference type="CDD" id="cd17730">
    <property type="entry name" value="BRCT_PAXIP1_rpt4"/>
    <property type="match status" value="1"/>
</dbReference>
<dbReference type="Gene3D" id="3.40.50.10190">
    <property type="entry name" value="BRCT domain"/>
    <property type="match status" value="6"/>
</dbReference>
<dbReference type="PANTHER" id="PTHR23196">
    <property type="entry name" value="PAX TRANSCRIPTION ACTIVATION DOMAIN INTERACTING PROTEIN"/>
    <property type="match status" value="1"/>
</dbReference>
<feature type="domain" description="BRCT" evidence="7">
    <location>
        <begin position="801"/>
        <end position="901"/>
    </location>
</feature>
<feature type="domain" description="BRCT" evidence="7">
    <location>
        <begin position="529"/>
        <end position="604"/>
    </location>
</feature>
<evidence type="ECO:0000256" key="2">
    <source>
        <dbReference type="ARBA" id="ARBA00022763"/>
    </source>
</evidence>
<dbReference type="PANTHER" id="PTHR23196:SF1">
    <property type="entry name" value="PAX-INTERACTING PROTEIN 1"/>
    <property type="match status" value="1"/>
</dbReference>
<dbReference type="CDD" id="cd17711">
    <property type="entry name" value="BRCT_PAXIP1_rpt3"/>
    <property type="match status" value="1"/>
</dbReference>
<accession>A0A8W8NL62</accession>
<evidence type="ECO:0000256" key="1">
    <source>
        <dbReference type="ARBA" id="ARBA00004123"/>
    </source>
</evidence>
<feature type="region of interest" description="Disordered" evidence="6">
    <location>
        <begin position="385"/>
        <end position="411"/>
    </location>
</feature>
<evidence type="ECO:0000313" key="8">
    <source>
        <dbReference type="EnsemblMetazoa" id="G5740.5:cds"/>
    </source>
</evidence>
<dbReference type="Pfam" id="PF16770">
    <property type="entry name" value="RTT107_BRCT_5"/>
    <property type="match status" value="1"/>
</dbReference>
<evidence type="ECO:0000259" key="7">
    <source>
        <dbReference type="PROSITE" id="PS50172"/>
    </source>
</evidence>
<feature type="domain" description="BRCT" evidence="7">
    <location>
        <begin position="699"/>
        <end position="780"/>
    </location>
</feature>
<dbReference type="OrthoDB" id="342264at2759"/>
<proteinExistence type="predicted"/>
<dbReference type="Pfam" id="PF16589">
    <property type="entry name" value="BRCT_2"/>
    <property type="match status" value="1"/>
</dbReference>
<comment type="subcellular location">
    <subcellularLocation>
        <location evidence="1">Nucleus</location>
    </subcellularLocation>
</comment>
<keyword evidence="9" id="KW-1185">Reference proteome</keyword>
<dbReference type="InterPro" id="IPR051579">
    <property type="entry name" value="DDR_Transcriptional_Reg"/>
</dbReference>
<evidence type="ECO:0000313" key="9">
    <source>
        <dbReference type="Proteomes" id="UP000005408"/>
    </source>
</evidence>
<dbReference type="Proteomes" id="UP000005408">
    <property type="component" value="Unassembled WGS sequence"/>
</dbReference>
<keyword evidence="2" id="KW-0227">DNA damage</keyword>
<dbReference type="SUPFAM" id="SSF52113">
    <property type="entry name" value="BRCT domain"/>
    <property type="match status" value="6"/>
</dbReference>
<reference evidence="8" key="1">
    <citation type="submission" date="2022-08" db="UniProtKB">
        <authorList>
            <consortium name="EnsemblMetazoa"/>
        </authorList>
    </citation>
    <scope>IDENTIFICATION</scope>
    <source>
        <strain evidence="8">05x7-T-G4-1.051#20</strain>
    </source>
</reference>
<dbReference type="Pfam" id="PF12738">
    <property type="entry name" value="PTCB-BRCT"/>
    <property type="match status" value="2"/>
</dbReference>
<evidence type="ECO:0000256" key="5">
    <source>
        <dbReference type="ARBA" id="ARBA00030146"/>
    </source>
</evidence>
<dbReference type="GO" id="GO:0044666">
    <property type="term" value="C:MLL3/4 complex"/>
    <property type="evidence" value="ECO:0007669"/>
    <property type="project" value="TreeGrafter"/>
</dbReference>
<feature type="domain" description="BRCT" evidence="7">
    <location>
        <begin position="2"/>
        <end position="88"/>
    </location>
</feature>
<dbReference type="PROSITE" id="PS50172">
    <property type="entry name" value="BRCT"/>
    <property type="match status" value="6"/>
</dbReference>
<dbReference type="OMA" id="AFWLNDC"/>
<dbReference type="EnsemblMetazoa" id="G5740.5">
    <property type="protein sequence ID" value="G5740.5:cds"/>
    <property type="gene ID" value="G5740"/>
</dbReference>
<dbReference type="InterPro" id="IPR036420">
    <property type="entry name" value="BRCT_dom_sf"/>
</dbReference>
<dbReference type="Pfam" id="PF00533">
    <property type="entry name" value="BRCT"/>
    <property type="match status" value="1"/>
</dbReference>
<dbReference type="InterPro" id="IPR001357">
    <property type="entry name" value="BRCT_dom"/>
</dbReference>
<dbReference type="CDD" id="cd17710">
    <property type="entry name" value="BRCT_PAXIP1_rpt2"/>
    <property type="match status" value="1"/>
</dbReference>
<feature type="compositionally biased region" description="Pro residues" evidence="6">
    <location>
        <begin position="388"/>
        <end position="402"/>
    </location>
</feature>
<keyword evidence="3" id="KW-0539">Nucleus</keyword>
<feature type="compositionally biased region" description="Basic and acidic residues" evidence="6">
    <location>
        <begin position="664"/>
        <end position="682"/>
    </location>
</feature>
<feature type="compositionally biased region" description="Low complexity" evidence="6">
    <location>
        <begin position="218"/>
        <end position="232"/>
    </location>
</feature>
<evidence type="ECO:0000256" key="4">
    <source>
        <dbReference type="ARBA" id="ARBA00023858"/>
    </source>
</evidence>
<dbReference type="GO" id="GO:0006974">
    <property type="term" value="P:DNA damage response"/>
    <property type="evidence" value="ECO:0007669"/>
    <property type="project" value="UniProtKB-KW"/>
</dbReference>
<dbReference type="CDD" id="cd17714">
    <property type="entry name" value="BRCT_PAXIP1_rpt1"/>
    <property type="match status" value="1"/>
</dbReference>
<feature type="domain" description="BRCT" evidence="7">
    <location>
        <begin position="431"/>
        <end position="523"/>
    </location>
</feature>
<dbReference type="SMART" id="SM00292">
    <property type="entry name" value="BRCT"/>
    <property type="match status" value="6"/>
</dbReference>
<feature type="compositionally biased region" description="Pro residues" evidence="6">
    <location>
        <begin position="191"/>
        <end position="206"/>
    </location>
</feature>
<evidence type="ECO:0000256" key="6">
    <source>
        <dbReference type="SAM" id="MobiDB-lite"/>
    </source>
</evidence>
<sequence length="904" mass="101296">MSDDPLFKDVTYYIVGDIDQKVISLLNDGGAKKDSYLSEMVSHVIADDCTQSEYSEARELFELPVVTSDWVRLSVACKKQLNLELFSPEDVIFSGVIACCSELTLEDANALWAMLTTNGGKCQQNLDKQCTHLITGNSHGAKYEEALKHEATIKIVCPDWVTDTLEKKERQDESLYHPKLLKSPTDLATPPSTPPPAINTTPPEPTPMDVEQQEEQAKQQAKQKLKAQALQQHGRIHQKQEVAVSRSPANQVIAQQLAAAVLEKRLAAEEGGHKARPSTSPVTANAKQALAQMVSSRLQGTRPRQKSPARPAMPHLSRSPGAVPTMPQMLPIPNMPQMGLPSFLPPEMQRPGMPRPLRNITNRTELPGNMPGMMPNSIKTNQRMPFNPALPPSHRPPPPRYVPPSSQQGQIRPSISMPATYWGHDPSDNLPPEMCLLGCVFYITDYVKIVGQSEIDKWKKVIEQHGGQVDNAYSNRVTHLLCATQHTDVFHIALKDQRRVVTAFWLNDVLVKKKMLPPYQALHLPIIYGENKPCSNQLLCVTNFDGDERLRVKQMIHAIGAKYTGYMTHGNSAIICGRPNGTKYDKASEWKIPVVNVQWLSDLVLGHLEALKLPLNPKYRVLGQENQFNLDLSKVFHLMVGWQVPLKIQKETWKKFIPNQKVKRNQENEKQKEDVDGEPDLKKQKLSIEDPSVIQNTTQPVIIFTGFPKGQVRKFQTVVSQLGGISTENPRLCTHLVAPSLSRTMKFFVAINVCKHVVTGDWIEACLAQGAFVDETPYKLKDEVTEKTMNCVLEDSLKRAQTKKLFEGMSFYISPSVSPPSSDLEKIVEAAGGQILKQRPNTQIFTEHKDENGNMKTVMITCENDVMLYKDLIAKDIAIFNAEFILSGVMRQTVDFKSYQIDVH</sequence>
<feature type="region of interest" description="Disordered" evidence="6">
    <location>
        <begin position="172"/>
        <end position="244"/>
    </location>
</feature>
<dbReference type="CDD" id="cd17712">
    <property type="entry name" value="BRCT_PAXIP1_rpt5"/>
    <property type="match status" value="1"/>
</dbReference>
<protein>
    <recommendedName>
        <fullName evidence="4">PAX-interacting protein 1</fullName>
    </recommendedName>
    <alternativeName>
        <fullName evidence="5">PAX transactivation activation domain-interacting protein</fullName>
    </alternativeName>
</protein>
<evidence type="ECO:0000256" key="3">
    <source>
        <dbReference type="ARBA" id="ARBA00023242"/>
    </source>
</evidence>
<dbReference type="AlphaFoldDB" id="A0A8W8NL62"/>
<feature type="region of interest" description="Disordered" evidence="6">
    <location>
        <begin position="663"/>
        <end position="682"/>
    </location>
</feature>
<feature type="domain" description="BRCT" evidence="7">
    <location>
        <begin position="81"/>
        <end position="178"/>
    </location>
</feature>
<name>A0A8W8NL62_MAGGI</name>
<feature type="region of interest" description="Disordered" evidence="6">
    <location>
        <begin position="297"/>
        <end position="322"/>
    </location>
</feature>
<organism evidence="8 9">
    <name type="scientific">Magallana gigas</name>
    <name type="common">Pacific oyster</name>
    <name type="synonym">Crassostrea gigas</name>
    <dbReference type="NCBI Taxonomy" id="29159"/>
    <lineage>
        <taxon>Eukaryota</taxon>
        <taxon>Metazoa</taxon>
        <taxon>Spiralia</taxon>
        <taxon>Lophotrochozoa</taxon>
        <taxon>Mollusca</taxon>
        <taxon>Bivalvia</taxon>
        <taxon>Autobranchia</taxon>
        <taxon>Pteriomorphia</taxon>
        <taxon>Ostreida</taxon>
        <taxon>Ostreoidea</taxon>
        <taxon>Ostreidae</taxon>
        <taxon>Magallana</taxon>
    </lineage>
</organism>
<dbReference type="EnsemblMetazoa" id="G5740.8">
    <property type="protein sequence ID" value="G5740.8:cds"/>
    <property type="gene ID" value="G5740"/>
</dbReference>